<keyword evidence="10" id="KW-1185">Reference proteome</keyword>
<evidence type="ECO:0000256" key="7">
    <source>
        <dbReference type="ARBA" id="ARBA00023136"/>
    </source>
</evidence>
<dbReference type="PANTHER" id="PTHR23129:SF0">
    <property type="entry name" value="ACYL-COENZYME A DIPHOSPHATASE FITM2"/>
    <property type="match status" value="1"/>
</dbReference>
<comment type="subcellular location">
    <subcellularLocation>
        <location evidence="1">Endoplasmic reticulum membrane</location>
        <topology evidence="1">Multi-pass membrane protein</topology>
    </subcellularLocation>
</comment>
<keyword evidence="2 8" id="KW-0812">Transmembrane</keyword>
<dbReference type="PANTHER" id="PTHR23129">
    <property type="entry name" value="ACYL-COENZYME A DIPHOSPHATASE FITM2"/>
    <property type="match status" value="1"/>
</dbReference>
<evidence type="ECO:0000256" key="1">
    <source>
        <dbReference type="ARBA" id="ARBA00004477"/>
    </source>
</evidence>
<evidence type="ECO:0000256" key="6">
    <source>
        <dbReference type="ARBA" id="ARBA00023098"/>
    </source>
</evidence>
<dbReference type="InterPro" id="IPR019388">
    <property type="entry name" value="FIT"/>
</dbReference>
<evidence type="ECO:0000256" key="2">
    <source>
        <dbReference type="ARBA" id="ARBA00022692"/>
    </source>
</evidence>
<organism evidence="9 10">
    <name type="scientific">Torulaspora globosa</name>
    <dbReference type="NCBI Taxonomy" id="48254"/>
    <lineage>
        <taxon>Eukaryota</taxon>
        <taxon>Fungi</taxon>
        <taxon>Dikarya</taxon>
        <taxon>Ascomycota</taxon>
        <taxon>Saccharomycotina</taxon>
        <taxon>Saccharomycetes</taxon>
        <taxon>Saccharomycetales</taxon>
        <taxon>Saccharomycetaceae</taxon>
        <taxon>Torulaspora</taxon>
    </lineage>
</organism>
<dbReference type="GeneID" id="59323765"/>
<evidence type="ECO:0000256" key="8">
    <source>
        <dbReference type="SAM" id="Phobius"/>
    </source>
</evidence>
<keyword evidence="4" id="KW-0256">Endoplasmic reticulum</keyword>
<dbReference type="Pfam" id="PF10261">
    <property type="entry name" value="FIT"/>
    <property type="match status" value="1"/>
</dbReference>
<keyword evidence="7 8" id="KW-0472">Membrane</keyword>
<dbReference type="OrthoDB" id="5579088at2759"/>
<sequence>MILWLELSQYWKYVEQDAVVLPASRLIKVCLIITVSVLMIWIAMLMITSIYYHTVLEKVLGCLMGYICVTVMYWLIPRSPFCNKLFYC</sequence>
<dbReference type="GO" id="GO:0005789">
    <property type="term" value="C:endoplasmic reticulum membrane"/>
    <property type="evidence" value="ECO:0007669"/>
    <property type="project" value="UniProtKB-SubCell"/>
</dbReference>
<keyword evidence="5 8" id="KW-1133">Transmembrane helix</keyword>
<dbReference type="GO" id="GO:0034389">
    <property type="term" value="P:lipid droplet organization"/>
    <property type="evidence" value="ECO:0007669"/>
    <property type="project" value="TreeGrafter"/>
</dbReference>
<dbReference type="RefSeq" id="XP_037137343.1">
    <property type="nucleotide sequence ID" value="XM_037281448.1"/>
</dbReference>
<gene>
    <name evidence="9" type="ORF">HG536_0A04830</name>
</gene>
<dbReference type="Proteomes" id="UP000515788">
    <property type="component" value="Chromosome 1"/>
</dbReference>
<reference evidence="9 10" key="1">
    <citation type="submission" date="2020-06" db="EMBL/GenBank/DDBJ databases">
        <title>The yeast mating-type switching endonuclease HO is a domesticated member of an unorthodox homing genetic element family.</title>
        <authorList>
            <person name="Coughlan A.Y."/>
            <person name="Lombardi L."/>
            <person name="Braun-Galleani S."/>
            <person name="Martos A.R."/>
            <person name="Galeote V."/>
            <person name="Bigey F."/>
            <person name="Dequin S."/>
            <person name="Byrne K.P."/>
            <person name="Wolfe K.H."/>
        </authorList>
    </citation>
    <scope>NUCLEOTIDE SEQUENCE [LARGE SCALE GENOMIC DNA]</scope>
    <source>
        <strain evidence="9 10">CBS764</strain>
    </source>
</reference>
<dbReference type="AlphaFoldDB" id="A0A7G3ZAY2"/>
<evidence type="ECO:0000256" key="4">
    <source>
        <dbReference type="ARBA" id="ARBA00022824"/>
    </source>
</evidence>
<dbReference type="GO" id="GO:0019915">
    <property type="term" value="P:lipid storage"/>
    <property type="evidence" value="ECO:0007669"/>
    <property type="project" value="InterPro"/>
</dbReference>
<protein>
    <submittedName>
        <fullName evidence="9">Uncharacterized protein</fullName>
    </submittedName>
</protein>
<dbReference type="EMBL" id="CP059246">
    <property type="protein sequence ID" value="QLL30668.1"/>
    <property type="molecule type" value="Genomic_DNA"/>
</dbReference>
<feature type="transmembrane region" description="Helical" evidence="8">
    <location>
        <begin position="29"/>
        <end position="52"/>
    </location>
</feature>
<evidence type="ECO:0000313" key="9">
    <source>
        <dbReference type="EMBL" id="QLL30668.1"/>
    </source>
</evidence>
<dbReference type="GO" id="GO:0010945">
    <property type="term" value="F:coenzyme A diphosphatase activity"/>
    <property type="evidence" value="ECO:0007669"/>
    <property type="project" value="InterPro"/>
</dbReference>
<dbReference type="GO" id="GO:0008654">
    <property type="term" value="P:phospholipid biosynthetic process"/>
    <property type="evidence" value="ECO:0007669"/>
    <property type="project" value="TreeGrafter"/>
</dbReference>
<accession>A0A7G3ZAY2</accession>
<evidence type="ECO:0000256" key="5">
    <source>
        <dbReference type="ARBA" id="ARBA00022989"/>
    </source>
</evidence>
<keyword evidence="6" id="KW-0443">Lipid metabolism</keyword>
<proteinExistence type="predicted"/>
<feature type="transmembrane region" description="Helical" evidence="8">
    <location>
        <begin position="58"/>
        <end position="76"/>
    </location>
</feature>
<keyword evidence="3" id="KW-0378">Hydrolase</keyword>
<dbReference type="KEGG" id="tgb:HG536_0A04830"/>
<evidence type="ECO:0000256" key="3">
    <source>
        <dbReference type="ARBA" id="ARBA00022801"/>
    </source>
</evidence>
<name>A0A7G3ZAY2_9SACH</name>
<evidence type="ECO:0000313" key="10">
    <source>
        <dbReference type="Proteomes" id="UP000515788"/>
    </source>
</evidence>